<evidence type="ECO:0008006" key="4">
    <source>
        <dbReference type="Google" id="ProtNLM"/>
    </source>
</evidence>
<dbReference type="Proteomes" id="UP000307574">
    <property type="component" value="Unassembled WGS sequence"/>
</dbReference>
<gene>
    <name evidence="2" type="ORF">FCV50_18345</name>
</gene>
<protein>
    <recommendedName>
        <fullName evidence="4">Fimbrial protein</fullName>
    </recommendedName>
</protein>
<keyword evidence="1" id="KW-0732">Signal</keyword>
<proteinExistence type="predicted"/>
<dbReference type="RefSeq" id="WP_102508747.1">
    <property type="nucleotide sequence ID" value="NZ_MCYW01000137.1"/>
</dbReference>
<reference evidence="2 3" key="1">
    <citation type="submission" date="2019-04" db="EMBL/GenBank/DDBJ databases">
        <title>A reverse ecology approach based on a biological definition of microbial populations.</title>
        <authorList>
            <person name="Arevalo P."/>
            <person name="Vaninsberghe D."/>
            <person name="Elsherbini J."/>
            <person name="Gore J."/>
            <person name="Polz M."/>
        </authorList>
    </citation>
    <scope>NUCLEOTIDE SEQUENCE [LARGE SCALE GENOMIC DNA]</scope>
    <source>
        <strain evidence="2 3">10N.261.46.F4</strain>
    </source>
</reference>
<feature type="signal peptide" evidence="1">
    <location>
        <begin position="1"/>
        <end position="23"/>
    </location>
</feature>
<organism evidence="2 3">
    <name type="scientific">Vibrio kanaloae</name>
    <dbReference type="NCBI Taxonomy" id="170673"/>
    <lineage>
        <taxon>Bacteria</taxon>
        <taxon>Pseudomonadati</taxon>
        <taxon>Pseudomonadota</taxon>
        <taxon>Gammaproteobacteria</taxon>
        <taxon>Vibrionales</taxon>
        <taxon>Vibrionaceae</taxon>
        <taxon>Vibrio</taxon>
    </lineage>
</organism>
<dbReference type="AlphaFoldDB" id="A0A4U1Z238"/>
<evidence type="ECO:0000313" key="2">
    <source>
        <dbReference type="EMBL" id="TKF28184.1"/>
    </source>
</evidence>
<evidence type="ECO:0000313" key="3">
    <source>
        <dbReference type="Proteomes" id="UP000307574"/>
    </source>
</evidence>
<comment type="caution">
    <text evidence="2">The sequence shown here is derived from an EMBL/GenBank/DDBJ whole genome shotgun (WGS) entry which is preliminary data.</text>
</comment>
<sequence length="344" mass="37805">MKKYYSLAVFSAIFMFYNNSANSAILVTGEVTTSELRWKDVTTIDGGLVPTRWASPPFLNATNRWVPATFSGSPVRNIVLSGTGGSTSSIDIDIKGIEYNTSGAHFSLDDSNIGASCELDKVSPPTIRVTGDNCISNTQLSSASSVSPFSFFRPFFNINESVIIEALKGMPEGYYSGMVPLNYRYYYYNGDILTFRNFSDVLIIGVDYSPTMIERIDIDGTGVMQPSYDTSELRISGKTKYEISVKGYFTNGLVMTMPTKSYELAYDKDPAIKIPYQVTCIGCNVTQLVSPEGVLLEEISTIGEGSGNTTLLNFDLHFEYDVDGTYLSSGSYNDVVTIMLEPNI</sequence>
<accession>A0A4U1Z238</accession>
<dbReference type="EMBL" id="SYUV01000068">
    <property type="protein sequence ID" value="TKF28184.1"/>
    <property type="molecule type" value="Genomic_DNA"/>
</dbReference>
<name>A0A4U1Z238_9VIBR</name>
<evidence type="ECO:0000256" key="1">
    <source>
        <dbReference type="SAM" id="SignalP"/>
    </source>
</evidence>
<feature type="chain" id="PRO_5024339954" description="Fimbrial protein" evidence="1">
    <location>
        <begin position="24"/>
        <end position="344"/>
    </location>
</feature>